<sequence>MSYFSRAKSSAVIPSSGNENAPSITAQDEETVIYQPRCGLADKAKSTDGEERTHHRASSSKSDSAANRSVDEERQKKPTYHHGRSLNGHEMTKESQQDQDYNRQLQELNRQNMEKLKSAEERSVRLERLLEQRTSELQEAQTFLNKLDEYPGSTVLQRVEEINSEMFNLATHFVDIYEQGHKLDLWERNREDLQVFFERCSQIAKEALGEPLYGFNCQIEGAMAIRDPILPDSLVILQVALQSILVSWTTQIFGKAGALPGAHDELGGVYNLIRSSEEQSVSAQWRAIAYRATRHLRSSSAASAVEMILSVLFICGLSTRNHSDVADKIAKRIRVFEGMLFALLDAIRGGITSCDLELVTASPGAIYNPQIMVDPYSSASPASDGQGVLCTVGFGLQRITMRRADGNIFQPEIELLKPPDVVLVSLLDDFKQPTDLDFANAISDESNPR</sequence>
<comment type="caution">
    <text evidence="2">The sequence shown here is derived from an EMBL/GenBank/DDBJ whole genome shotgun (WGS) entry which is preliminary data.</text>
</comment>
<accession>A0A409Y052</accession>
<feature type="compositionally biased region" description="Polar residues" evidence="1">
    <location>
        <begin position="12"/>
        <end position="26"/>
    </location>
</feature>
<evidence type="ECO:0000313" key="3">
    <source>
        <dbReference type="Proteomes" id="UP000284706"/>
    </source>
</evidence>
<keyword evidence="3" id="KW-1185">Reference proteome</keyword>
<dbReference type="EMBL" id="NHYE01001375">
    <property type="protein sequence ID" value="PPQ96382.1"/>
    <property type="molecule type" value="Genomic_DNA"/>
</dbReference>
<gene>
    <name evidence="2" type="ORF">CVT26_004984</name>
</gene>
<proteinExistence type="predicted"/>
<feature type="compositionally biased region" description="Basic and acidic residues" evidence="1">
    <location>
        <begin position="40"/>
        <end position="53"/>
    </location>
</feature>
<dbReference type="InParanoid" id="A0A409Y052"/>
<dbReference type="AlphaFoldDB" id="A0A409Y052"/>
<evidence type="ECO:0000256" key="1">
    <source>
        <dbReference type="SAM" id="MobiDB-lite"/>
    </source>
</evidence>
<name>A0A409Y052_9AGAR</name>
<evidence type="ECO:0000313" key="2">
    <source>
        <dbReference type="EMBL" id="PPQ96382.1"/>
    </source>
</evidence>
<reference evidence="2 3" key="1">
    <citation type="journal article" date="2018" name="Evol. Lett.">
        <title>Horizontal gene cluster transfer increased hallucinogenic mushroom diversity.</title>
        <authorList>
            <person name="Reynolds H.T."/>
            <person name="Vijayakumar V."/>
            <person name="Gluck-Thaler E."/>
            <person name="Korotkin H.B."/>
            <person name="Matheny P.B."/>
            <person name="Slot J.C."/>
        </authorList>
    </citation>
    <scope>NUCLEOTIDE SEQUENCE [LARGE SCALE GENOMIC DNA]</scope>
    <source>
        <strain evidence="2 3">SRW20</strain>
    </source>
</reference>
<dbReference type="Proteomes" id="UP000284706">
    <property type="component" value="Unassembled WGS sequence"/>
</dbReference>
<organism evidence="2 3">
    <name type="scientific">Gymnopilus dilepis</name>
    <dbReference type="NCBI Taxonomy" id="231916"/>
    <lineage>
        <taxon>Eukaryota</taxon>
        <taxon>Fungi</taxon>
        <taxon>Dikarya</taxon>
        <taxon>Basidiomycota</taxon>
        <taxon>Agaricomycotina</taxon>
        <taxon>Agaricomycetes</taxon>
        <taxon>Agaricomycetidae</taxon>
        <taxon>Agaricales</taxon>
        <taxon>Agaricineae</taxon>
        <taxon>Hymenogastraceae</taxon>
        <taxon>Gymnopilus</taxon>
    </lineage>
</organism>
<feature type="compositionally biased region" description="Low complexity" evidence="1">
    <location>
        <begin position="59"/>
        <end position="68"/>
    </location>
</feature>
<dbReference type="OrthoDB" id="3222645at2759"/>
<feature type="region of interest" description="Disordered" evidence="1">
    <location>
        <begin position="1"/>
        <end position="99"/>
    </location>
</feature>
<protein>
    <submittedName>
        <fullName evidence="2">Uncharacterized protein</fullName>
    </submittedName>
</protein>